<evidence type="ECO:0000256" key="7">
    <source>
        <dbReference type="ARBA" id="ARBA00022777"/>
    </source>
</evidence>
<proteinExistence type="inferred from homology"/>
<dbReference type="RefSeq" id="WP_209906960.1">
    <property type="nucleotide sequence ID" value="NZ_BAAAMI010000011.1"/>
</dbReference>
<keyword evidence="4 14" id="KW-0808">Transferase</keyword>
<evidence type="ECO:0000256" key="2">
    <source>
        <dbReference type="ARBA" id="ARBA00012513"/>
    </source>
</evidence>
<keyword evidence="5" id="KW-0479">Metal-binding</keyword>
<keyword evidence="15" id="KW-1185">Reference proteome</keyword>
<evidence type="ECO:0000256" key="6">
    <source>
        <dbReference type="ARBA" id="ARBA00022741"/>
    </source>
</evidence>
<evidence type="ECO:0000313" key="15">
    <source>
        <dbReference type="Proteomes" id="UP000766570"/>
    </source>
</evidence>
<evidence type="ECO:0000256" key="10">
    <source>
        <dbReference type="ARBA" id="ARBA00047899"/>
    </source>
</evidence>
<comment type="catalytic activity">
    <reaction evidence="10">
        <text>L-threonyl-[protein] + ATP = O-phospho-L-threonyl-[protein] + ADP + H(+)</text>
        <dbReference type="Rhea" id="RHEA:46608"/>
        <dbReference type="Rhea" id="RHEA-COMP:11060"/>
        <dbReference type="Rhea" id="RHEA-COMP:11605"/>
        <dbReference type="ChEBI" id="CHEBI:15378"/>
        <dbReference type="ChEBI" id="CHEBI:30013"/>
        <dbReference type="ChEBI" id="CHEBI:30616"/>
        <dbReference type="ChEBI" id="CHEBI:61977"/>
        <dbReference type="ChEBI" id="CHEBI:456216"/>
        <dbReference type="EC" id="2.7.11.1"/>
    </reaction>
</comment>
<dbReference type="SMART" id="SM00090">
    <property type="entry name" value="RIO"/>
    <property type="match status" value="1"/>
</dbReference>
<evidence type="ECO:0000256" key="3">
    <source>
        <dbReference type="ARBA" id="ARBA00022527"/>
    </source>
</evidence>
<evidence type="ECO:0000256" key="5">
    <source>
        <dbReference type="ARBA" id="ARBA00022723"/>
    </source>
</evidence>
<keyword evidence="3" id="KW-0723">Serine/threonine-protein kinase</keyword>
<dbReference type="InterPro" id="IPR051272">
    <property type="entry name" value="RIO-type_Ser/Thr_kinase"/>
</dbReference>
<protein>
    <recommendedName>
        <fullName evidence="2">non-specific serine/threonine protein kinase</fullName>
        <ecNumber evidence="2">2.7.11.1</ecNumber>
    </recommendedName>
</protein>
<gene>
    <name evidence="14" type="ORF">JOF46_001746</name>
</gene>
<evidence type="ECO:0000313" key="14">
    <source>
        <dbReference type="EMBL" id="MBP2373834.1"/>
    </source>
</evidence>
<evidence type="ECO:0000256" key="11">
    <source>
        <dbReference type="ARBA" id="ARBA00048679"/>
    </source>
</evidence>
<keyword evidence="7 14" id="KW-0418">Kinase</keyword>
<dbReference type="Gene3D" id="1.10.510.10">
    <property type="entry name" value="Transferase(Phosphotransferase) domain 1"/>
    <property type="match status" value="1"/>
</dbReference>
<dbReference type="Pfam" id="PF01163">
    <property type="entry name" value="RIO1"/>
    <property type="match status" value="1"/>
</dbReference>
<feature type="compositionally biased region" description="Basic and acidic residues" evidence="12">
    <location>
        <begin position="12"/>
        <end position="21"/>
    </location>
</feature>
<evidence type="ECO:0000256" key="8">
    <source>
        <dbReference type="ARBA" id="ARBA00022840"/>
    </source>
</evidence>
<dbReference type="EC" id="2.7.11.1" evidence="2"/>
<keyword evidence="9" id="KW-0460">Magnesium</keyword>
<dbReference type="PANTHER" id="PTHR45723">
    <property type="entry name" value="SERINE/THREONINE-PROTEIN KINASE RIO1"/>
    <property type="match status" value="1"/>
</dbReference>
<evidence type="ECO:0000256" key="9">
    <source>
        <dbReference type="ARBA" id="ARBA00022842"/>
    </source>
</evidence>
<comment type="similarity">
    <text evidence="1">Belongs to the protein kinase superfamily. RIO-type Ser/Thr kinase family.</text>
</comment>
<comment type="catalytic activity">
    <reaction evidence="11">
        <text>L-seryl-[protein] + ATP = O-phospho-L-seryl-[protein] + ADP + H(+)</text>
        <dbReference type="Rhea" id="RHEA:17989"/>
        <dbReference type="Rhea" id="RHEA-COMP:9863"/>
        <dbReference type="Rhea" id="RHEA-COMP:11604"/>
        <dbReference type="ChEBI" id="CHEBI:15378"/>
        <dbReference type="ChEBI" id="CHEBI:29999"/>
        <dbReference type="ChEBI" id="CHEBI:30616"/>
        <dbReference type="ChEBI" id="CHEBI:83421"/>
        <dbReference type="ChEBI" id="CHEBI:456216"/>
        <dbReference type="EC" id="2.7.11.1"/>
    </reaction>
</comment>
<keyword evidence="8" id="KW-0067">ATP-binding</keyword>
<feature type="domain" description="RIO kinase" evidence="13">
    <location>
        <begin position="35"/>
        <end position="292"/>
    </location>
</feature>
<sequence length="295" mass="33267">MQNYVENNFPDTFERRSAGADARHTDRANDWNYLDDQLSESQRWSTWPATEKLMRGPLPYPEFVIEDAGAIDTELGVLKTGKEADVFLIERATTDQHVLLAAKRYRSPEQRSFTRSSTYTEGRNVKRSRDARALKNGSTYGRIVEASRWANSEWQYLRLCFEAGAPVPYPVQIMGTEILMEFIEDPEAPGAAAPRLQHVRPGPERLESYWMQLVEAMKTFARLGFAHGDLSPYNVLAAGERLVVIDLPQFVDLAGNERGVGLLQRDCHNVCAWFSARGLAVDGDALLAEIIAEAW</sequence>
<dbReference type="InterPro" id="IPR000687">
    <property type="entry name" value="RIO_kinase"/>
</dbReference>
<name>A0ABS4WCA0_9MICC</name>
<dbReference type="InterPro" id="IPR011009">
    <property type="entry name" value="Kinase-like_dom_sf"/>
</dbReference>
<dbReference type="SUPFAM" id="SSF56112">
    <property type="entry name" value="Protein kinase-like (PK-like)"/>
    <property type="match status" value="1"/>
</dbReference>
<evidence type="ECO:0000259" key="13">
    <source>
        <dbReference type="SMART" id="SM00090"/>
    </source>
</evidence>
<dbReference type="EMBL" id="JAGIOE010000001">
    <property type="protein sequence ID" value="MBP2373834.1"/>
    <property type="molecule type" value="Genomic_DNA"/>
</dbReference>
<organism evidence="14 15">
    <name type="scientific">Paeniglutamicibacter psychrophenolicus</name>
    <dbReference type="NCBI Taxonomy" id="257454"/>
    <lineage>
        <taxon>Bacteria</taxon>
        <taxon>Bacillati</taxon>
        <taxon>Actinomycetota</taxon>
        <taxon>Actinomycetes</taxon>
        <taxon>Micrococcales</taxon>
        <taxon>Micrococcaceae</taxon>
        <taxon>Paeniglutamicibacter</taxon>
    </lineage>
</organism>
<feature type="region of interest" description="Disordered" evidence="12">
    <location>
        <begin position="1"/>
        <end position="21"/>
    </location>
</feature>
<reference evidence="14 15" key="1">
    <citation type="submission" date="2021-03" db="EMBL/GenBank/DDBJ databases">
        <title>Sequencing the genomes of 1000 actinobacteria strains.</title>
        <authorList>
            <person name="Klenk H.-P."/>
        </authorList>
    </citation>
    <scope>NUCLEOTIDE SEQUENCE [LARGE SCALE GENOMIC DNA]</scope>
    <source>
        <strain evidence="14 15">DSM 15454</strain>
    </source>
</reference>
<dbReference type="Proteomes" id="UP000766570">
    <property type="component" value="Unassembled WGS sequence"/>
</dbReference>
<evidence type="ECO:0000256" key="4">
    <source>
        <dbReference type="ARBA" id="ARBA00022679"/>
    </source>
</evidence>
<evidence type="ECO:0000256" key="1">
    <source>
        <dbReference type="ARBA" id="ARBA00009196"/>
    </source>
</evidence>
<comment type="caution">
    <text evidence="14">The sequence shown here is derived from an EMBL/GenBank/DDBJ whole genome shotgun (WGS) entry which is preliminary data.</text>
</comment>
<dbReference type="Gene3D" id="3.30.200.20">
    <property type="entry name" value="Phosphorylase Kinase, domain 1"/>
    <property type="match status" value="1"/>
</dbReference>
<accession>A0ABS4WCA0</accession>
<feature type="compositionally biased region" description="Polar residues" evidence="12">
    <location>
        <begin position="1"/>
        <end position="10"/>
    </location>
</feature>
<evidence type="ECO:0000256" key="12">
    <source>
        <dbReference type="SAM" id="MobiDB-lite"/>
    </source>
</evidence>
<keyword evidence="6" id="KW-0547">Nucleotide-binding</keyword>
<dbReference type="InterPro" id="IPR018934">
    <property type="entry name" value="RIO_dom"/>
</dbReference>
<dbReference type="GO" id="GO:0004674">
    <property type="term" value="F:protein serine/threonine kinase activity"/>
    <property type="evidence" value="ECO:0007669"/>
    <property type="project" value="UniProtKB-EC"/>
</dbReference>